<dbReference type="Gene3D" id="3.20.20.70">
    <property type="entry name" value="Aldolase class I"/>
    <property type="match status" value="1"/>
</dbReference>
<evidence type="ECO:0000313" key="6">
    <source>
        <dbReference type="EMBL" id="TMV04292.1"/>
    </source>
</evidence>
<feature type="region of interest" description="Disordered" evidence="4">
    <location>
        <begin position="1"/>
        <end position="20"/>
    </location>
</feature>
<dbReference type="InterPro" id="IPR013785">
    <property type="entry name" value="Aldolase_TIM"/>
</dbReference>
<evidence type="ECO:0000256" key="4">
    <source>
        <dbReference type="SAM" id="MobiDB-lite"/>
    </source>
</evidence>
<dbReference type="InterPro" id="IPR000891">
    <property type="entry name" value="PYR_CT"/>
</dbReference>
<name>A0ABY2WTA1_9RHOB</name>
<accession>A0ABY2WTA1</accession>
<evidence type="ECO:0000256" key="1">
    <source>
        <dbReference type="ARBA" id="ARBA00009405"/>
    </source>
</evidence>
<evidence type="ECO:0000256" key="2">
    <source>
        <dbReference type="ARBA" id="ARBA00022723"/>
    </source>
</evidence>
<comment type="caution">
    <text evidence="6">The sequence shown here is derived from an EMBL/GenBank/DDBJ whole genome shotgun (WGS) entry which is preliminary data.</text>
</comment>
<dbReference type="CDD" id="cd07938">
    <property type="entry name" value="DRE_TIM_HMGL"/>
    <property type="match status" value="1"/>
</dbReference>
<dbReference type="NCBIfam" id="NF004283">
    <property type="entry name" value="PRK05692.1"/>
    <property type="match status" value="1"/>
</dbReference>
<keyword evidence="2" id="KW-0479">Metal-binding</keyword>
<organism evidence="6 7">
    <name type="scientific">Ruegeria sediminis</name>
    <dbReference type="NCBI Taxonomy" id="2583820"/>
    <lineage>
        <taxon>Bacteria</taxon>
        <taxon>Pseudomonadati</taxon>
        <taxon>Pseudomonadota</taxon>
        <taxon>Alphaproteobacteria</taxon>
        <taxon>Rhodobacterales</taxon>
        <taxon>Roseobacteraceae</taxon>
        <taxon>Ruegeria</taxon>
    </lineage>
</organism>
<proteinExistence type="inferred from homology"/>
<evidence type="ECO:0000313" key="7">
    <source>
        <dbReference type="Proteomes" id="UP001193035"/>
    </source>
</evidence>
<gene>
    <name evidence="6" type="ORF">FGK63_18595</name>
</gene>
<sequence>MEVQLTEVSPRDGLQNERTPFPTSKKVELVERAIEAGLKRFEVTSFVSPRAVPQLADAEEVLKDLGAREGILFQALVPNERGAERAARTCVQEWVCFLSATESHSQANSNCSVDEAIARFEPVRELAVAEGRRPVAAMAAAFGCPFEGVTPTDQVLRVARALHDMGFDELKLGDTIGTATPSQIETVVSALRSALPDLSLVLHLHDTRGLSLANVMMGLSLGITRYESSLGGIGGCPFAPGATGNVATEDLVHFLHAEGHETGVDFESLVRHGKWLSQVLGRELPARLLKAPPIGATQPLDAAIRARG</sequence>
<feature type="domain" description="Pyruvate carboxyltransferase" evidence="5">
    <location>
        <begin position="3"/>
        <end position="270"/>
    </location>
</feature>
<dbReference type="PROSITE" id="PS50991">
    <property type="entry name" value="PYR_CT"/>
    <property type="match status" value="1"/>
</dbReference>
<dbReference type="RefSeq" id="WP_138845099.1">
    <property type="nucleotide sequence ID" value="NZ_VCPD01000008.1"/>
</dbReference>
<dbReference type="GO" id="GO:0016829">
    <property type="term" value="F:lyase activity"/>
    <property type="evidence" value="ECO:0007669"/>
    <property type="project" value="UniProtKB-KW"/>
</dbReference>
<dbReference type="InterPro" id="IPR043594">
    <property type="entry name" value="HMGL"/>
</dbReference>
<dbReference type="Proteomes" id="UP001193035">
    <property type="component" value="Unassembled WGS sequence"/>
</dbReference>
<dbReference type="SUPFAM" id="SSF51569">
    <property type="entry name" value="Aldolase"/>
    <property type="match status" value="1"/>
</dbReference>
<dbReference type="EMBL" id="VCPD01000008">
    <property type="protein sequence ID" value="TMV04292.1"/>
    <property type="molecule type" value="Genomic_DNA"/>
</dbReference>
<dbReference type="PANTHER" id="PTHR42738:SF7">
    <property type="entry name" value="HYDROXYMETHYLGLUTARYL-COA LYASE"/>
    <property type="match status" value="1"/>
</dbReference>
<dbReference type="PANTHER" id="PTHR42738">
    <property type="entry name" value="HYDROXYMETHYLGLUTARYL-COA LYASE"/>
    <property type="match status" value="1"/>
</dbReference>
<comment type="similarity">
    <text evidence="1">Belongs to the HMG-CoA lyase family.</text>
</comment>
<reference evidence="6 7" key="1">
    <citation type="submission" date="2019-05" db="EMBL/GenBank/DDBJ databases">
        <title>Ruegeria sp. nov., isolated from tidal flat.</title>
        <authorList>
            <person name="Kim W."/>
        </authorList>
    </citation>
    <scope>NUCLEOTIDE SEQUENCE [LARGE SCALE GENOMIC DNA]</scope>
    <source>
        <strain evidence="6 7">CAU 1488</strain>
    </source>
</reference>
<keyword evidence="3 6" id="KW-0456">Lyase</keyword>
<dbReference type="Pfam" id="PF00682">
    <property type="entry name" value="HMGL-like"/>
    <property type="match status" value="1"/>
</dbReference>
<protein>
    <submittedName>
        <fullName evidence="6">Hydroxymethylglutaryl-CoA lyase</fullName>
    </submittedName>
</protein>
<evidence type="ECO:0000256" key="3">
    <source>
        <dbReference type="ARBA" id="ARBA00023239"/>
    </source>
</evidence>
<keyword evidence="7" id="KW-1185">Reference proteome</keyword>
<evidence type="ECO:0000259" key="5">
    <source>
        <dbReference type="PROSITE" id="PS50991"/>
    </source>
</evidence>